<dbReference type="InterPro" id="IPR011050">
    <property type="entry name" value="Pectin_lyase_fold/virulence"/>
</dbReference>
<comment type="subcellular location">
    <subcellularLocation>
        <location evidence="1">Secreted</location>
        <location evidence="1">Cell wall</location>
    </subcellularLocation>
</comment>
<keyword evidence="10" id="KW-0732">Signal</keyword>
<dbReference type="GO" id="GO:0005975">
    <property type="term" value="P:carbohydrate metabolic process"/>
    <property type="evidence" value="ECO:0007669"/>
    <property type="project" value="InterPro"/>
</dbReference>
<keyword evidence="3" id="KW-0134">Cell wall</keyword>
<reference evidence="11" key="1">
    <citation type="submission" date="2020-09" db="EMBL/GenBank/DDBJ databases">
        <title>Genome-Enabled Discovery of Anthraquinone Biosynthesis in Senna tora.</title>
        <authorList>
            <person name="Kang S.-H."/>
            <person name="Pandey R.P."/>
            <person name="Lee C.-M."/>
            <person name="Sim J.-S."/>
            <person name="Jeong J.-T."/>
            <person name="Choi B.-S."/>
            <person name="Jung M."/>
            <person name="Ginzburg D."/>
            <person name="Zhao K."/>
            <person name="Won S.Y."/>
            <person name="Oh T.-J."/>
            <person name="Yu Y."/>
            <person name="Kim N.-H."/>
            <person name="Lee O.R."/>
            <person name="Lee T.-H."/>
            <person name="Bashyal P."/>
            <person name="Kim T.-S."/>
            <person name="Lee W.-H."/>
            <person name="Kawkins C."/>
            <person name="Kim C.-K."/>
            <person name="Kim J.S."/>
            <person name="Ahn B.O."/>
            <person name="Rhee S.Y."/>
            <person name="Sohng J.K."/>
        </authorList>
    </citation>
    <scope>NUCLEOTIDE SEQUENCE</scope>
    <source>
        <tissue evidence="11">Leaf</tissue>
    </source>
</reference>
<dbReference type="Proteomes" id="UP000634136">
    <property type="component" value="Unassembled WGS sequence"/>
</dbReference>
<feature type="active site" evidence="8">
    <location>
        <position position="245"/>
    </location>
</feature>
<evidence type="ECO:0000256" key="4">
    <source>
        <dbReference type="ARBA" id="ARBA00022525"/>
    </source>
</evidence>
<dbReference type="InterPro" id="IPR000743">
    <property type="entry name" value="Glyco_hydro_28"/>
</dbReference>
<evidence type="ECO:0000256" key="1">
    <source>
        <dbReference type="ARBA" id="ARBA00004191"/>
    </source>
</evidence>
<dbReference type="PANTHER" id="PTHR31375">
    <property type="match status" value="1"/>
</dbReference>
<keyword evidence="5 9" id="KW-0378">Hydrolase</keyword>
<keyword evidence="4" id="KW-0964">Secreted</keyword>
<sequence>MALSNNNISNHSIISLFLVFFFFGCSNASSSTINVVSFGARPDGMWDSTLPFLRAWSWACKSIEETTIYVPKGSFLLKQITLWGPCKKKITFRMDGTLVAPLDYWSLGNSGYWILFMKVNGISIYGGTLNARGASYWDCRRAAKNCPPGARSISFSWSNGVVVSGLTSLNSQTIHIAVDHCENVRIENVKIRAPSRSPNTDGINVQFSRGVTITYATIMTGDDCISINQGSSHLWIDHIACGPGHGISIGSLGNYVREEGVENVTVTSSTFTKSENGVRIKSLAQPSNGYTKGIQFRNLIMKNVYNPIIIDQRYCPKPTSCPRQNSGVKISGVRYEDIKGTSASEVAINLDCSASNPCWGIILRDIKLRYVKGSATSSCRNAAGTASGVVIPRSCLSN</sequence>
<dbReference type="SMART" id="SM00710">
    <property type="entry name" value="PbH1"/>
    <property type="match status" value="7"/>
</dbReference>
<dbReference type="GO" id="GO:0071555">
    <property type="term" value="P:cell wall organization"/>
    <property type="evidence" value="ECO:0007669"/>
    <property type="project" value="UniProtKB-KW"/>
</dbReference>
<dbReference type="GO" id="GO:0004650">
    <property type="term" value="F:polygalacturonase activity"/>
    <property type="evidence" value="ECO:0007669"/>
    <property type="project" value="InterPro"/>
</dbReference>
<evidence type="ECO:0000256" key="6">
    <source>
        <dbReference type="ARBA" id="ARBA00023295"/>
    </source>
</evidence>
<protein>
    <submittedName>
        <fullName evidence="11">Polygalacturonase-like</fullName>
    </submittedName>
</protein>
<feature type="chain" id="PRO_5032616059" evidence="10">
    <location>
        <begin position="29"/>
        <end position="398"/>
    </location>
</feature>
<accession>A0A834SH27</accession>
<comment type="caution">
    <text evidence="11">The sequence shown here is derived from an EMBL/GenBank/DDBJ whole genome shotgun (WGS) entry which is preliminary data.</text>
</comment>
<dbReference type="InterPro" id="IPR012334">
    <property type="entry name" value="Pectin_lyas_fold"/>
</dbReference>
<keyword evidence="7" id="KW-0961">Cell wall biogenesis/degradation</keyword>
<proteinExistence type="inferred from homology"/>
<keyword evidence="6 9" id="KW-0326">Glycosidase</keyword>
<dbReference type="OrthoDB" id="187139at2759"/>
<dbReference type="PROSITE" id="PS00502">
    <property type="entry name" value="POLYGALACTURONASE"/>
    <property type="match status" value="1"/>
</dbReference>
<evidence type="ECO:0000256" key="7">
    <source>
        <dbReference type="ARBA" id="ARBA00023316"/>
    </source>
</evidence>
<evidence type="ECO:0000256" key="2">
    <source>
        <dbReference type="ARBA" id="ARBA00008834"/>
    </source>
</evidence>
<dbReference type="EMBL" id="JAAIUW010000013">
    <property type="protein sequence ID" value="KAF7803216.1"/>
    <property type="molecule type" value="Genomic_DNA"/>
</dbReference>
<dbReference type="Gene3D" id="2.160.20.10">
    <property type="entry name" value="Single-stranded right-handed beta-helix, Pectin lyase-like"/>
    <property type="match status" value="1"/>
</dbReference>
<evidence type="ECO:0000313" key="11">
    <source>
        <dbReference type="EMBL" id="KAF7803216.1"/>
    </source>
</evidence>
<name>A0A834SH27_9FABA</name>
<dbReference type="AlphaFoldDB" id="A0A834SH27"/>
<evidence type="ECO:0000313" key="12">
    <source>
        <dbReference type="Proteomes" id="UP000634136"/>
    </source>
</evidence>
<evidence type="ECO:0000256" key="9">
    <source>
        <dbReference type="RuleBase" id="RU361169"/>
    </source>
</evidence>
<evidence type="ECO:0000256" key="8">
    <source>
        <dbReference type="PROSITE-ProRule" id="PRU10052"/>
    </source>
</evidence>
<evidence type="ECO:0000256" key="10">
    <source>
        <dbReference type="SAM" id="SignalP"/>
    </source>
</evidence>
<evidence type="ECO:0000256" key="3">
    <source>
        <dbReference type="ARBA" id="ARBA00022512"/>
    </source>
</evidence>
<dbReference type="SUPFAM" id="SSF51126">
    <property type="entry name" value="Pectin lyase-like"/>
    <property type="match status" value="1"/>
</dbReference>
<dbReference type="FunFam" id="2.160.20.10:FF:000004">
    <property type="entry name" value="Pectin lyase-like superfamily protein"/>
    <property type="match status" value="1"/>
</dbReference>
<comment type="similarity">
    <text evidence="2 9">Belongs to the glycosyl hydrolase 28 family.</text>
</comment>
<dbReference type="Pfam" id="PF00295">
    <property type="entry name" value="Glyco_hydro_28"/>
    <property type="match status" value="1"/>
</dbReference>
<keyword evidence="12" id="KW-1185">Reference proteome</keyword>
<gene>
    <name evidence="11" type="ORF">G2W53_042327</name>
</gene>
<dbReference type="InterPro" id="IPR006626">
    <property type="entry name" value="PbH1"/>
</dbReference>
<organism evidence="11 12">
    <name type="scientific">Senna tora</name>
    <dbReference type="NCBI Taxonomy" id="362788"/>
    <lineage>
        <taxon>Eukaryota</taxon>
        <taxon>Viridiplantae</taxon>
        <taxon>Streptophyta</taxon>
        <taxon>Embryophyta</taxon>
        <taxon>Tracheophyta</taxon>
        <taxon>Spermatophyta</taxon>
        <taxon>Magnoliopsida</taxon>
        <taxon>eudicotyledons</taxon>
        <taxon>Gunneridae</taxon>
        <taxon>Pentapetalae</taxon>
        <taxon>rosids</taxon>
        <taxon>fabids</taxon>
        <taxon>Fabales</taxon>
        <taxon>Fabaceae</taxon>
        <taxon>Caesalpinioideae</taxon>
        <taxon>Cassia clade</taxon>
        <taxon>Senna</taxon>
    </lineage>
</organism>
<evidence type="ECO:0000256" key="5">
    <source>
        <dbReference type="ARBA" id="ARBA00022801"/>
    </source>
</evidence>
<feature type="signal peptide" evidence="10">
    <location>
        <begin position="1"/>
        <end position="28"/>
    </location>
</feature>